<evidence type="ECO:0000313" key="2">
    <source>
        <dbReference type="Proteomes" id="UP000308600"/>
    </source>
</evidence>
<keyword evidence="2" id="KW-1185">Reference proteome</keyword>
<sequence>MDPLAPELIGLIFQHIITDCDPRELANTFRTCCLVSRKWREIAQPLLFSEYPRFREHSSEELFRILDNQPHLQPHIKNLWIHTEVWFEEPLYKDMFRRLAPRLRTLVVTNQVTGGILGGIPLPISEAIISCLSTNILTSLSFSEVIGFPISIFYQLPCLRELHLHASTPAGFSIHDADGKLKFEFYSTPRLGGLKPKLFHLFIEDANSDQINILDWFIHVECAFDVSELKTFHGFESPDSVWQALYISTIRQKFVKFVSSSLQNLALSEPGRLC</sequence>
<dbReference type="EMBL" id="ML208742">
    <property type="protein sequence ID" value="TFK60701.1"/>
    <property type="molecule type" value="Genomic_DNA"/>
</dbReference>
<protein>
    <submittedName>
        <fullName evidence="1">Uncharacterized protein</fullName>
    </submittedName>
</protein>
<evidence type="ECO:0000313" key="1">
    <source>
        <dbReference type="EMBL" id="TFK60701.1"/>
    </source>
</evidence>
<accession>A0ACD3A587</accession>
<proteinExistence type="predicted"/>
<gene>
    <name evidence="1" type="ORF">BDN72DRAFT_501189</name>
</gene>
<dbReference type="Proteomes" id="UP000308600">
    <property type="component" value="Unassembled WGS sequence"/>
</dbReference>
<organism evidence="1 2">
    <name type="scientific">Pluteus cervinus</name>
    <dbReference type="NCBI Taxonomy" id="181527"/>
    <lineage>
        <taxon>Eukaryota</taxon>
        <taxon>Fungi</taxon>
        <taxon>Dikarya</taxon>
        <taxon>Basidiomycota</taxon>
        <taxon>Agaricomycotina</taxon>
        <taxon>Agaricomycetes</taxon>
        <taxon>Agaricomycetidae</taxon>
        <taxon>Agaricales</taxon>
        <taxon>Pluteineae</taxon>
        <taxon>Pluteaceae</taxon>
        <taxon>Pluteus</taxon>
    </lineage>
</organism>
<reference evidence="1 2" key="1">
    <citation type="journal article" date="2019" name="Nat. Ecol. Evol.">
        <title>Megaphylogeny resolves global patterns of mushroom evolution.</title>
        <authorList>
            <person name="Varga T."/>
            <person name="Krizsan K."/>
            <person name="Foldi C."/>
            <person name="Dima B."/>
            <person name="Sanchez-Garcia M."/>
            <person name="Sanchez-Ramirez S."/>
            <person name="Szollosi G.J."/>
            <person name="Szarkandi J.G."/>
            <person name="Papp V."/>
            <person name="Albert L."/>
            <person name="Andreopoulos W."/>
            <person name="Angelini C."/>
            <person name="Antonin V."/>
            <person name="Barry K.W."/>
            <person name="Bougher N.L."/>
            <person name="Buchanan P."/>
            <person name="Buyck B."/>
            <person name="Bense V."/>
            <person name="Catcheside P."/>
            <person name="Chovatia M."/>
            <person name="Cooper J."/>
            <person name="Damon W."/>
            <person name="Desjardin D."/>
            <person name="Finy P."/>
            <person name="Geml J."/>
            <person name="Haridas S."/>
            <person name="Hughes K."/>
            <person name="Justo A."/>
            <person name="Karasinski D."/>
            <person name="Kautmanova I."/>
            <person name="Kiss B."/>
            <person name="Kocsube S."/>
            <person name="Kotiranta H."/>
            <person name="LaButti K.M."/>
            <person name="Lechner B.E."/>
            <person name="Liimatainen K."/>
            <person name="Lipzen A."/>
            <person name="Lukacs Z."/>
            <person name="Mihaltcheva S."/>
            <person name="Morgado L.N."/>
            <person name="Niskanen T."/>
            <person name="Noordeloos M.E."/>
            <person name="Ohm R.A."/>
            <person name="Ortiz-Santana B."/>
            <person name="Ovrebo C."/>
            <person name="Racz N."/>
            <person name="Riley R."/>
            <person name="Savchenko A."/>
            <person name="Shiryaev A."/>
            <person name="Soop K."/>
            <person name="Spirin V."/>
            <person name="Szebenyi C."/>
            <person name="Tomsovsky M."/>
            <person name="Tulloss R.E."/>
            <person name="Uehling J."/>
            <person name="Grigoriev I.V."/>
            <person name="Vagvolgyi C."/>
            <person name="Papp T."/>
            <person name="Martin F.M."/>
            <person name="Miettinen O."/>
            <person name="Hibbett D.S."/>
            <person name="Nagy L.G."/>
        </authorList>
    </citation>
    <scope>NUCLEOTIDE SEQUENCE [LARGE SCALE GENOMIC DNA]</scope>
    <source>
        <strain evidence="1 2">NL-1719</strain>
    </source>
</reference>
<name>A0ACD3A587_9AGAR</name>